<keyword evidence="4" id="KW-1185">Reference proteome</keyword>
<feature type="transmembrane region" description="Helical" evidence="2">
    <location>
        <begin position="41"/>
        <end position="61"/>
    </location>
</feature>
<evidence type="ECO:0000256" key="2">
    <source>
        <dbReference type="SAM" id="Phobius"/>
    </source>
</evidence>
<gene>
    <name evidence="3" type="ORF">AACH11_17890</name>
</gene>
<sequence length="462" mass="49225">MTRPLPQNDSMRRMPLPEIGKTLARLRPSTAQTLHRSGVTLIEALICLVVMSLGVLALMGLQTNLRYNADVARQRAEASRIASQELEKARAFASISGTDSWDAISTRTVSSYELPDNRQNTTYTLVRTVTTPSDGTPRKVITVTVSWADRTAAVPAAGQAQAQNQSIQLQALVAGIDPTLSGQLAVSQISPPSSQRSGRHAAIPSEAKDLGDGRSAFKPFNQGTSVWVFNNTTGTVSSLCSGITTDQAAITTSTVENCQSISGRLVSGSVHFTNVAEPGLSEARDPGQLSRGVRILSADSPLRIASDSGVNVSGNPQCASNSPTSRAGVPAAVRLNDAYLPIQYFCLVVLTDGSSGWGGKLDLVPGNYTGETAEDWTNSGTGSNAYKVCRYTRYTTTNPDFVANIDHPLTYCRTSYAANSTICTNKVTQSLTEQNYLLVKASSTCPTGDSIYNTRQHQPAPQ</sequence>
<comment type="caution">
    <text evidence="3">The sequence shown here is derived from an EMBL/GenBank/DDBJ whole genome shotgun (WGS) entry which is preliminary data.</text>
</comment>
<keyword evidence="2" id="KW-0472">Membrane</keyword>
<evidence type="ECO:0000256" key="1">
    <source>
        <dbReference type="SAM" id="MobiDB-lite"/>
    </source>
</evidence>
<dbReference type="EMBL" id="JBBUTF010000017">
    <property type="protein sequence ID" value="MEK8027834.1"/>
    <property type="molecule type" value="Genomic_DNA"/>
</dbReference>
<keyword evidence="2" id="KW-0812">Transmembrane</keyword>
<proteinExistence type="predicted"/>
<name>A0ABU9BD44_9BURK</name>
<evidence type="ECO:0008006" key="5">
    <source>
        <dbReference type="Google" id="ProtNLM"/>
    </source>
</evidence>
<evidence type="ECO:0000313" key="3">
    <source>
        <dbReference type="EMBL" id="MEK8027834.1"/>
    </source>
</evidence>
<organism evidence="3 4">
    <name type="scientific">Pseudaquabacterium rugosum</name>
    <dbReference type="NCBI Taxonomy" id="2984194"/>
    <lineage>
        <taxon>Bacteria</taxon>
        <taxon>Pseudomonadati</taxon>
        <taxon>Pseudomonadota</taxon>
        <taxon>Betaproteobacteria</taxon>
        <taxon>Burkholderiales</taxon>
        <taxon>Sphaerotilaceae</taxon>
        <taxon>Pseudaquabacterium</taxon>
    </lineage>
</organism>
<evidence type="ECO:0000313" key="4">
    <source>
        <dbReference type="Proteomes" id="UP001368500"/>
    </source>
</evidence>
<accession>A0ABU9BD44</accession>
<keyword evidence="2" id="KW-1133">Transmembrane helix</keyword>
<dbReference type="Proteomes" id="UP001368500">
    <property type="component" value="Unassembled WGS sequence"/>
</dbReference>
<dbReference type="RefSeq" id="WP_341375615.1">
    <property type="nucleotide sequence ID" value="NZ_JBBUTF010000017.1"/>
</dbReference>
<feature type="region of interest" description="Disordered" evidence="1">
    <location>
        <begin position="189"/>
        <end position="214"/>
    </location>
</feature>
<protein>
    <recommendedName>
        <fullName evidence="5">Prepilin-type N-terminal cleavage/methylation domain-containing protein</fullName>
    </recommendedName>
</protein>
<reference evidence="3 4" key="1">
    <citation type="submission" date="2024-04" db="EMBL/GenBank/DDBJ databases">
        <title>Novel species of the genus Ideonella isolated from streams.</title>
        <authorList>
            <person name="Lu H."/>
        </authorList>
    </citation>
    <scope>NUCLEOTIDE SEQUENCE [LARGE SCALE GENOMIC DNA]</scope>
    <source>
        <strain evidence="3 4">BYS139W</strain>
    </source>
</reference>